<name>A0A1M7DRZ5_9BRAD</name>
<evidence type="ECO:0000259" key="2">
    <source>
        <dbReference type="Pfam" id="PF25954"/>
    </source>
</evidence>
<sequence>MTPEQINVPSRRSLLTTAAAGALLAGIVIGYGFISRAQSKQEVVQWTDTQATPTVALAQSIPGGSHQALTLPGNIQPFNRAAIFARVNGYVKSWDHDIGSAVKAGEVLATIDAPDLDQQLGQAKATLASVRANHQIASLTANRNNILLQKQIVAQQLADQTTADEKAKEAVVDANEANVRQLEAMQSFKTLAAPFDGVVTSRNVELGMLINSGGSGQPLFEVSDLHRVRIYVQVPQSFSAGLTVGMKATFEMPQYPGVQFDATLSHISRAINPASHSMQVELQADNAAGKFFGGSYCNVHFEIPTDANLVKIPSTALITGNQGTQVATVDGNGKVVLKSIQLGRDLGDSVEVVAGLTPSDRIINSPTETLATGDAVRVATATSPAAAAASKPSQH</sequence>
<dbReference type="PANTHER" id="PTHR30469">
    <property type="entry name" value="MULTIDRUG RESISTANCE PROTEIN MDTA"/>
    <property type="match status" value="1"/>
</dbReference>
<gene>
    <name evidence="5" type="ORF">SAMN05444171_5431</name>
</gene>
<dbReference type="Pfam" id="PF25967">
    <property type="entry name" value="RND-MFP_C"/>
    <property type="match status" value="1"/>
</dbReference>
<dbReference type="InterPro" id="IPR058792">
    <property type="entry name" value="Beta-barrel_RND_2"/>
</dbReference>
<dbReference type="PROSITE" id="PS51318">
    <property type="entry name" value="TAT"/>
    <property type="match status" value="1"/>
</dbReference>
<dbReference type="InterPro" id="IPR006311">
    <property type="entry name" value="TAT_signal"/>
</dbReference>
<dbReference type="Gene3D" id="2.40.50.100">
    <property type="match status" value="1"/>
</dbReference>
<dbReference type="Pfam" id="PF25954">
    <property type="entry name" value="Beta-barrel_RND_2"/>
    <property type="match status" value="1"/>
</dbReference>
<comment type="similarity">
    <text evidence="1">Belongs to the membrane fusion protein (MFP) (TC 8.A.1) family.</text>
</comment>
<dbReference type="InterPro" id="IPR058627">
    <property type="entry name" value="MdtA-like_C"/>
</dbReference>
<dbReference type="Gene3D" id="2.40.30.170">
    <property type="match status" value="1"/>
</dbReference>
<dbReference type="SUPFAM" id="SSF111369">
    <property type="entry name" value="HlyD-like secretion proteins"/>
    <property type="match status" value="1"/>
</dbReference>
<accession>A0A1M7DRZ5</accession>
<feature type="domain" description="CzcB-like barrel-sandwich hybrid" evidence="4">
    <location>
        <begin position="81"/>
        <end position="213"/>
    </location>
</feature>
<protein>
    <submittedName>
        <fullName evidence="5">RND family efflux transporter, MFP subunit</fullName>
    </submittedName>
</protein>
<feature type="domain" description="Multidrug resistance protein MdtA-like C-terminal permuted SH3" evidence="3">
    <location>
        <begin position="308"/>
        <end position="364"/>
    </location>
</feature>
<dbReference type="EMBL" id="FNTI01000001">
    <property type="protein sequence ID" value="SED86139.1"/>
    <property type="molecule type" value="Genomic_DNA"/>
</dbReference>
<evidence type="ECO:0000313" key="6">
    <source>
        <dbReference type="Proteomes" id="UP000183208"/>
    </source>
</evidence>
<dbReference type="GO" id="GO:1990281">
    <property type="term" value="C:efflux pump complex"/>
    <property type="evidence" value="ECO:0007669"/>
    <property type="project" value="TreeGrafter"/>
</dbReference>
<dbReference type="RefSeq" id="WP_074825547.1">
    <property type="nucleotide sequence ID" value="NZ_FNTI01000001.1"/>
</dbReference>
<proteinExistence type="inferred from homology"/>
<dbReference type="PANTHER" id="PTHR30469:SF37">
    <property type="entry name" value="RAGD PROTEIN"/>
    <property type="match status" value="1"/>
</dbReference>
<feature type="domain" description="CusB-like beta-barrel" evidence="2">
    <location>
        <begin position="230"/>
        <end position="302"/>
    </location>
</feature>
<dbReference type="GO" id="GO:0015562">
    <property type="term" value="F:efflux transmembrane transporter activity"/>
    <property type="evidence" value="ECO:0007669"/>
    <property type="project" value="TreeGrafter"/>
</dbReference>
<evidence type="ECO:0000259" key="3">
    <source>
        <dbReference type="Pfam" id="PF25967"/>
    </source>
</evidence>
<dbReference type="InterPro" id="IPR058647">
    <property type="entry name" value="BSH_CzcB-like"/>
</dbReference>
<dbReference type="NCBIfam" id="TIGR01730">
    <property type="entry name" value="RND_mfp"/>
    <property type="match status" value="1"/>
</dbReference>
<evidence type="ECO:0000259" key="4">
    <source>
        <dbReference type="Pfam" id="PF25973"/>
    </source>
</evidence>
<dbReference type="AlphaFoldDB" id="A0A1M7DRZ5"/>
<evidence type="ECO:0000256" key="1">
    <source>
        <dbReference type="ARBA" id="ARBA00009477"/>
    </source>
</evidence>
<dbReference type="InterPro" id="IPR006143">
    <property type="entry name" value="RND_pump_MFP"/>
</dbReference>
<dbReference type="Pfam" id="PF25973">
    <property type="entry name" value="BSH_CzcB"/>
    <property type="match status" value="1"/>
</dbReference>
<dbReference type="Gene3D" id="2.40.420.20">
    <property type="match status" value="1"/>
</dbReference>
<organism evidence="5 6">
    <name type="scientific">Bradyrhizobium lablabi</name>
    <dbReference type="NCBI Taxonomy" id="722472"/>
    <lineage>
        <taxon>Bacteria</taxon>
        <taxon>Pseudomonadati</taxon>
        <taxon>Pseudomonadota</taxon>
        <taxon>Alphaproteobacteria</taxon>
        <taxon>Hyphomicrobiales</taxon>
        <taxon>Nitrobacteraceae</taxon>
        <taxon>Bradyrhizobium</taxon>
    </lineage>
</organism>
<evidence type="ECO:0000313" key="5">
    <source>
        <dbReference type="EMBL" id="SED86139.1"/>
    </source>
</evidence>
<dbReference type="OrthoDB" id="9806939at2"/>
<reference evidence="5 6" key="1">
    <citation type="submission" date="2016-10" db="EMBL/GenBank/DDBJ databases">
        <authorList>
            <person name="de Groot N.N."/>
        </authorList>
    </citation>
    <scope>NUCLEOTIDE SEQUENCE [LARGE SCALE GENOMIC DNA]</scope>
    <source>
        <strain evidence="5 6">GAS522</strain>
    </source>
</reference>
<dbReference type="Gene3D" id="1.10.287.470">
    <property type="entry name" value="Helix hairpin bin"/>
    <property type="match status" value="1"/>
</dbReference>
<dbReference type="Proteomes" id="UP000183208">
    <property type="component" value="Unassembled WGS sequence"/>
</dbReference>